<dbReference type="KEGG" id="sof:NCTC11214_02459"/>
<dbReference type="EMBL" id="LR134117">
    <property type="protein sequence ID" value="VDZ57475.1"/>
    <property type="molecule type" value="Genomic_DNA"/>
</dbReference>
<dbReference type="Proteomes" id="UP000281391">
    <property type="component" value="Chromosome"/>
</dbReference>
<evidence type="ECO:0000313" key="3">
    <source>
        <dbReference type="EMBL" id="VDZ57475.1"/>
    </source>
</evidence>
<evidence type="ECO:0000313" key="4">
    <source>
        <dbReference type="Proteomes" id="UP000281391"/>
    </source>
</evidence>
<proteinExistence type="predicted"/>
<dbReference type="InterPro" id="IPR028939">
    <property type="entry name" value="P5C_Rdtase_cat_N"/>
</dbReference>
<dbReference type="PANTHER" id="PTHR14239">
    <property type="entry name" value="DUDULIN-RELATED"/>
    <property type="match status" value="1"/>
</dbReference>
<dbReference type="InterPro" id="IPR036291">
    <property type="entry name" value="NAD(P)-bd_dom_sf"/>
</dbReference>
<dbReference type="SUPFAM" id="SSF51735">
    <property type="entry name" value="NAD(P)-binding Rossmann-fold domains"/>
    <property type="match status" value="1"/>
</dbReference>
<name>A0A3S4HNL9_SEROD</name>
<organism evidence="3 4">
    <name type="scientific">Serratia odorifera</name>
    <dbReference type="NCBI Taxonomy" id="618"/>
    <lineage>
        <taxon>Bacteria</taxon>
        <taxon>Pseudomonadati</taxon>
        <taxon>Pseudomonadota</taxon>
        <taxon>Gammaproteobacteria</taxon>
        <taxon>Enterobacterales</taxon>
        <taxon>Yersiniaceae</taxon>
        <taxon>Serratia</taxon>
    </lineage>
</organism>
<protein>
    <submittedName>
        <fullName evidence="3">Prephenate dehydrogenase</fullName>
    </submittedName>
</protein>
<dbReference type="InterPro" id="IPR051267">
    <property type="entry name" value="STEAP_metalloreductase"/>
</dbReference>
<reference evidence="3 4" key="1">
    <citation type="submission" date="2018-12" db="EMBL/GenBank/DDBJ databases">
        <authorList>
            <consortium name="Pathogen Informatics"/>
        </authorList>
    </citation>
    <scope>NUCLEOTIDE SEQUENCE [LARGE SCALE GENOMIC DNA]</scope>
    <source>
        <strain evidence="3 4">NCTC11214</strain>
    </source>
</reference>
<dbReference type="Gene3D" id="3.40.50.720">
    <property type="entry name" value="NAD(P)-binding Rossmann-like Domain"/>
    <property type="match status" value="1"/>
</dbReference>
<sequence length="249" mass="26267">MNIGIIGTGNIGGLLARKLSQAGHRVSVANSRGVAGVRQFAESIGVTAADVKGAINGSEMVILAVPLPALAEMPAELFATLPADVPVVDTSNYYPDLRDVHIPALDAGQIESLWVAQQIGRPVIKAFNNILADSLAERGLPQGEPGRLAIAVAGDDAAAKQRVMEVVNQSGFDPVDGGSLADSWRQQPSTPAYCCDWDAPTMQRALAAAKPGEAVNKRDKLPEYFAALGDTPSHQEIVALNRKVNWPTE</sequence>
<gene>
    <name evidence="3" type="ORF">NCTC11214_02459</name>
</gene>
<dbReference type="Pfam" id="PF03807">
    <property type="entry name" value="F420_oxidored"/>
    <property type="match status" value="1"/>
</dbReference>
<accession>A0A3S4HNL9</accession>
<evidence type="ECO:0000256" key="1">
    <source>
        <dbReference type="ARBA" id="ARBA00023002"/>
    </source>
</evidence>
<evidence type="ECO:0000259" key="2">
    <source>
        <dbReference type="Pfam" id="PF03807"/>
    </source>
</evidence>
<dbReference type="AlphaFoldDB" id="A0A3S4HNL9"/>
<dbReference type="PANTHER" id="PTHR14239:SF10">
    <property type="entry name" value="REDUCTASE"/>
    <property type="match status" value="1"/>
</dbReference>
<keyword evidence="1" id="KW-0560">Oxidoreductase</keyword>
<dbReference type="GO" id="GO:0016491">
    <property type="term" value="F:oxidoreductase activity"/>
    <property type="evidence" value="ECO:0007669"/>
    <property type="project" value="UniProtKB-KW"/>
</dbReference>
<feature type="domain" description="Pyrroline-5-carboxylate reductase catalytic N-terminal" evidence="2">
    <location>
        <begin position="3"/>
        <end position="93"/>
    </location>
</feature>